<keyword evidence="4 6" id="KW-0238">DNA-binding</keyword>
<keyword evidence="5 6" id="KW-0233">DNA recombination</keyword>
<protein>
    <recommendedName>
        <fullName evidence="6">Mutator family transposase</fullName>
    </recommendedName>
</protein>
<keyword evidence="6" id="KW-0814">Transposable element</keyword>
<keyword evidence="3 6" id="KW-0815">Transposition</keyword>
<name>A0ABN2QVQ1_9ACTN</name>
<sequence>MLERILQELIEAEATVAIGEAPYQHSEQRTNLRDGHRDRGLTTAAGDVELHIPKWRSGSFFPSLLERPAEQAGADELKRIVGARPRAGGARSLSPS</sequence>
<evidence type="ECO:0000256" key="4">
    <source>
        <dbReference type="ARBA" id="ARBA00023125"/>
    </source>
</evidence>
<organism evidence="7 8">
    <name type="scientific">Catenulispora subtropica</name>
    <dbReference type="NCBI Taxonomy" id="450798"/>
    <lineage>
        <taxon>Bacteria</taxon>
        <taxon>Bacillati</taxon>
        <taxon>Actinomycetota</taxon>
        <taxon>Actinomycetes</taxon>
        <taxon>Catenulisporales</taxon>
        <taxon>Catenulisporaceae</taxon>
        <taxon>Catenulispora</taxon>
    </lineage>
</organism>
<dbReference type="PANTHER" id="PTHR33217:SF7">
    <property type="entry name" value="TRANSPOSASE FOR INSERTION SEQUENCE ELEMENT IS1081"/>
    <property type="match status" value="1"/>
</dbReference>
<reference evidence="7 8" key="1">
    <citation type="journal article" date="2019" name="Int. J. Syst. Evol. Microbiol.">
        <title>The Global Catalogue of Microorganisms (GCM) 10K type strain sequencing project: providing services to taxonomists for standard genome sequencing and annotation.</title>
        <authorList>
            <consortium name="The Broad Institute Genomics Platform"/>
            <consortium name="The Broad Institute Genome Sequencing Center for Infectious Disease"/>
            <person name="Wu L."/>
            <person name="Ma J."/>
        </authorList>
    </citation>
    <scope>NUCLEOTIDE SEQUENCE [LARGE SCALE GENOMIC DNA]</scope>
    <source>
        <strain evidence="7 8">JCM 16013</strain>
    </source>
</reference>
<evidence type="ECO:0000313" key="7">
    <source>
        <dbReference type="EMBL" id="GAA1959011.1"/>
    </source>
</evidence>
<keyword evidence="8" id="KW-1185">Reference proteome</keyword>
<dbReference type="Pfam" id="PF00872">
    <property type="entry name" value="Transposase_mut"/>
    <property type="match status" value="1"/>
</dbReference>
<comment type="function">
    <text evidence="1 6">Required for the transposition of the insertion element.</text>
</comment>
<comment type="similarity">
    <text evidence="2 6">Belongs to the transposase mutator family.</text>
</comment>
<dbReference type="PANTHER" id="PTHR33217">
    <property type="entry name" value="TRANSPOSASE FOR INSERTION SEQUENCE ELEMENT IS1081"/>
    <property type="match status" value="1"/>
</dbReference>
<evidence type="ECO:0000256" key="6">
    <source>
        <dbReference type="RuleBase" id="RU365089"/>
    </source>
</evidence>
<evidence type="ECO:0000256" key="1">
    <source>
        <dbReference type="ARBA" id="ARBA00002190"/>
    </source>
</evidence>
<proteinExistence type="inferred from homology"/>
<gene>
    <name evidence="7" type="ORF">GCM10009838_14090</name>
</gene>
<dbReference type="InterPro" id="IPR001207">
    <property type="entry name" value="Transposase_mutator"/>
</dbReference>
<accession>A0ABN2QVQ1</accession>
<evidence type="ECO:0000313" key="8">
    <source>
        <dbReference type="Proteomes" id="UP001499854"/>
    </source>
</evidence>
<comment type="caution">
    <text evidence="7">The sequence shown here is derived from an EMBL/GenBank/DDBJ whole genome shotgun (WGS) entry which is preliminary data.</text>
</comment>
<evidence type="ECO:0000256" key="3">
    <source>
        <dbReference type="ARBA" id="ARBA00022578"/>
    </source>
</evidence>
<evidence type="ECO:0000256" key="5">
    <source>
        <dbReference type="ARBA" id="ARBA00023172"/>
    </source>
</evidence>
<dbReference type="Proteomes" id="UP001499854">
    <property type="component" value="Unassembled WGS sequence"/>
</dbReference>
<evidence type="ECO:0000256" key="2">
    <source>
        <dbReference type="ARBA" id="ARBA00010961"/>
    </source>
</evidence>
<dbReference type="EMBL" id="BAAAQM010000005">
    <property type="protein sequence ID" value="GAA1959011.1"/>
    <property type="molecule type" value="Genomic_DNA"/>
</dbReference>